<sequence>MEANTSQGGQEKTPIPKFKKRVVSAVRDWPPGCGPAAGDSYRQIAVVSLSDSVGVESLELQVIRDFQSSFRSDVTRSGQGSWAGFGGVTVPISTVDSWVHHRRRIMLLGSLWSIGGSATALSSELAKVRYLDHDVISGGLSTALGRESAKVGVTVG</sequence>
<dbReference type="EMBL" id="SMMG02000002">
    <property type="protein sequence ID" value="KAA3483678.1"/>
    <property type="molecule type" value="Genomic_DNA"/>
</dbReference>
<organism evidence="1 2">
    <name type="scientific">Gossypium australe</name>
    <dbReference type="NCBI Taxonomy" id="47621"/>
    <lineage>
        <taxon>Eukaryota</taxon>
        <taxon>Viridiplantae</taxon>
        <taxon>Streptophyta</taxon>
        <taxon>Embryophyta</taxon>
        <taxon>Tracheophyta</taxon>
        <taxon>Spermatophyta</taxon>
        <taxon>Magnoliopsida</taxon>
        <taxon>eudicotyledons</taxon>
        <taxon>Gunneridae</taxon>
        <taxon>Pentapetalae</taxon>
        <taxon>rosids</taxon>
        <taxon>malvids</taxon>
        <taxon>Malvales</taxon>
        <taxon>Malvaceae</taxon>
        <taxon>Malvoideae</taxon>
        <taxon>Gossypium</taxon>
    </lineage>
</organism>
<name>A0A5B6WQQ7_9ROSI</name>
<accession>A0A5B6WQQ7</accession>
<comment type="caution">
    <text evidence="1">The sequence shown here is derived from an EMBL/GenBank/DDBJ whole genome shotgun (WGS) entry which is preliminary data.</text>
</comment>
<keyword evidence="2" id="KW-1185">Reference proteome</keyword>
<proteinExistence type="predicted"/>
<dbReference type="AlphaFoldDB" id="A0A5B6WQQ7"/>
<evidence type="ECO:0000313" key="2">
    <source>
        <dbReference type="Proteomes" id="UP000325315"/>
    </source>
</evidence>
<dbReference type="Proteomes" id="UP000325315">
    <property type="component" value="Unassembled WGS sequence"/>
</dbReference>
<reference evidence="1" key="1">
    <citation type="submission" date="2019-08" db="EMBL/GenBank/DDBJ databases">
        <authorList>
            <person name="Liu F."/>
        </authorList>
    </citation>
    <scope>NUCLEOTIDE SEQUENCE [LARGE SCALE GENOMIC DNA]</scope>
    <source>
        <strain evidence="1">PA1801</strain>
        <tissue evidence="1">Leaf</tissue>
    </source>
</reference>
<evidence type="ECO:0000313" key="1">
    <source>
        <dbReference type="EMBL" id="KAA3483678.1"/>
    </source>
</evidence>
<protein>
    <submittedName>
        <fullName evidence="1">Uncharacterized protein</fullName>
    </submittedName>
</protein>
<gene>
    <name evidence="1" type="ORF">EPI10_005826</name>
</gene>